<accession>A0AAC9XKG3</accession>
<keyword evidence="2" id="KW-1185">Reference proteome</keyword>
<dbReference type="KEGG" id="bhp:BHAMNSH16_07070"/>
<dbReference type="RefSeq" id="WP_069731419.1">
    <property type="nucleotide sequence ID" value="NZ_CP019914.1"/>
</dbReference>
<name>A0AAC9XKG3_9SPIR</name>
<dbReference type="AlphaFoldDB" id="A0AAC9XKG3"/>
<evidence type="ECO:0000313" key="2">
    <source>
        <dbReference type="Proteomes" id="UP000264880"/>
    </source>
</evidence>
<dbReference type="Proteomes" id="UP000264880">
    <property type="component" value="Chromosome"/>
</dbReference>
<sequence>MKQIKFNIMSGNVHCRNISDLKENFNIHDVLNAFENGILEKWFLSQKLDDIYNKVLSIDKLASDSQKLESLIKIIYEDENEDFINNICRDALSVIDYESGRKSELENINNFNIEKEKIIDSYFKEYDDLIQHIIDNKKNYDIVKEGVRIISDKFYNIFKYSYVDVFNKFKESRCLFGILSVLANENIRMYLEEFKYDIQKMVAGDIQQSYFSPGWEKEEYAYLSEKLKFYSAFDTKGEFYTLTDKKSLILFFAQYSDNALIMDSIDSNKCFKVLFGYHWQLCPILNGIKYRNDYNAKVEKNTNEKNTLVYMEI</sequence>
<proteinExistence type="predicted"/>
<gene>
    <name evidence="1" type="ORF">BHAMNSH16_07070</name>
</gene>
<organism evidence="1 2">
    <name type="scientific">Brachyspira hampsonii</name>
    <dbReference type="NCBI Taxonomy" id="1287055"/>
    <lineage>
        <taxon>Bacteria</taxon>
        <taxon>Pseudomonadati</taxon>
        <taxon>Spirochaetota</taxon>
        <taxon>Spirochaetia</taxon>
        <taxon>Brachyspirales</taxon>
        <taxon>Brachyspiraceae</taxon>
        <taxon>Brachyspira</taxon>
    </lineage>
</organism>
<dbReference type="EMBL" id="CP019914">
    <property type="protein sequence ID" value="ASJ21416.1"/>
    <property type="molecule type" value="Genomic_DNA"/>
</dbReference>
<protein>
    <submittedName>
        <fullName evidence="1">Uncharacterized protein</fullName>
    </submittedName>
</protein>
<evidence type="ECO:0000313" key="1">
    <source>
        <dbReference type="EMBL" id="ASJ21416.1"/>
    </source>
</evidence>
<reference evidence="1 2" key="1">
    <citation type="submission" date="2017-02" db="EMBL/GenBank/DDBJ databases">
        <title>Complete genome sequence of Brachyspira hampsonii genomovar I strain NSH-16 (ATCC BAA-2463).</title>
        <authorList>
            <person name="Mirajkar N.S."/>
            <person name="Gebhart C.J."/>
        </authorList>
    </citation>
    <scope>NUCLEOTIDE SEQUENCE [LARGE SCALE GENOMIC DNA]</scope>
    <source>
        <strain evidence="1 2">NSH-16</strain>
    </source>
</reference>